<dbReference type="STRING" id="28573.A0A0U1LMJ7"/>
<name>A0A0U1LMJ7_TALIS</name>
<feature type="compositionally biased region" description="Basic and acidic residues" evidence="1">
    <location>
        <begin position="539"/>
        <end position="553"/>
    </location>
</feature>
<feature type="region of interest" description="Disordered" evidence="1">
    <location>
        <begin position="35"/>
        <end position="81"/>
    </location>
</feature>
<organism evidence="2 3">
    <name type="scientific">Talaromyces islandicus</name>
    <name type="common">Penicillium islandicum</name>
    <dbReference type="NCBI Taxonomy" id="28573"/>
    <lineage>
        <taxon>Eukaryota</taxon>
        <taxon>Fungi</taxon>
        <taxon>Dikarya</taxon>
        <taxon>Ascomycota</taxon>
        <taxon>Pezizomycotina</taxon>
        <taxon>Eurotiomycetes</taxon>
        <taxon>Eurotiomycetidae</taxon>
        <taxon>Eurotiales</taxon>
        <taxon>Trichocomaceae</taxon>
        <taxon>Talaromyces</taxon>
        <taxon>Talaromyces sect. Islandici</taxon>
    </lineage>
</organism>
<keyword evidence="3" id="KW-1185">Reference proteome</keyword>
<feature type="region of interest" description="Disordered" evidence="1">
    <location>
        <begin position="118"/>
        <end position="197"/>
    </location>
</feature>
<evidence type="ECO:0000256" key="1">
    <source>
        <dbReference type="SAM" id="MobiDB-lite"/>
    </source>
</evidence>
<reference evidence="2 3" key="1">
    <citation type="submission" date="2015-04" db="EMBL/GenBank/DDBJ databases">
        <authorList>
            <person name="Syromyatnikov M.Y."/>
            <person name="Popov V.N."/>
        </authorList>
    </citation>
    <scope>NUCLEOTIDE SEQUENCE [LARGE SCALE GENOMIC DNA]</scope>
    <source>
        <strain evidence="2">WF-38-12</strain>
    </source>
</reference>
<dbReference type="OMA" id="MAVHTWD"/>
<feature type="compositionally biased region" description="Low complexity" evidence="1">
    <location>
        <begin position="604"/>
        <end position="626"/>
    </location>
</feature>
<dbReference type="Proteomes" id="UP000054383">
    <property type="component" value="Unassembled WGS sequence"/>
</dbReference>
<evidence type="ECO:0000313" key="3">
    <source>
        <dbReference type="Proteomes" id="UP000054383"/>
    </source>
</evidence>
<feature type="compositionally biased region" description="Basic and acidic residues" evidence="1">
    <location>
        <begin position="127"/>
        <end position="138"/>
    </location>
</feature>
<feature type="region of interest" description="Disordered" evidence="1">
    <location>
        <begin position="569"/>
        <end position="679"/>
    </location>
</feature>
<accession>A0A0U1LMJ7</accession>
<protein>
    <submittedName>
        <fullName evidence="2">Uncharacterized protein</fullName>
    </submittedName>
</protein>
<dbReference type="OrthoDB" id="5401902at2759"/>
<sequence>MKYEIQDLLALRRNAAIDIGRFTVHAIENHLLGRGCSAPNTDRGRASSGGSGRAAQHHMTSSEDSFQYPIRQPRSAPQNNLAEADSGFAKFLKEHTSPRHQRVTAGGRVVLVDGEVPIPELKPPLKKSKEDNPKKTDADTTASIRTQGNSGSEKIMSSSRTSSNGNGLPDQPFSSLGQEKVRPGETGPYLGNGNQEPMPAVAASYPLLQQWQVPLLASDPYRQHQVSLSSGAYPQPVLQLARAGQDSVAMPINAGLYQSLQASTAAWYPCGAPPFVTQGHIVQPVPPQATPLLTTTFPSTSKQPGVVSTGNINSYPISPAIAGTTSLPSYTPESNTQRSLQDVIKELQGLSSQLSSLDRYMAINTFEMDPETKNNLVEQRKGLVKDLDMTRRYKEHLESTVKAMPGVPDPLAGWRSQQTTELANGIGLQWNPWSSYVTASDQSGDHSSFTLPPPQGTIPNTFAVSIPQLGYLASFPGVNSWSEYQNPVQLPQVDQQGSCEYQFYVPVDKPATTSQPNTGSQQSAGTTRTKPSWSSSEVGELHRQIESAARRGEPVEELFKRLAKLTEQHAVRRGKQNTLASTERQPPASTTGNSQVKSHSPLHPGNVGTSSGTSSVSKSYPSTPASKKGPATTAPKSRRGQESSTGQFAGVAAGNQESEAVGGKYGFTGPRHTRDGRLKSLVARSKGRKEGGGMAEKASVACAPWESHGNKNLIGMKACAPVISRVNAHGFLPSSDGTSDESHAFGDYPAFLLDLQDERDFLQKDGAAPTRPWYQKAPRQSPNRVEVRRFFLRVAEEEQQMIYKYRMRYPVKGETRWNE</sequence>
<feature type="compositionally biased region" description="Polar residues" evidence="1">
    <location>
        <begin position="576"/>
        <end position="598"/>
    </location>
</feature>
<dbReference type="AlphaFoldDB" id="A0A0U1LMJ7"/>
<proteinExistence type="predicted"/>
<feature type="region of interest" description="Disordered" evidence="1">
    <location>
        <begin position="510"/>
        <end position="553"/>
    </location>
</feature>
<evidence type="ECO:0000313" key="2">
    <source>
        <dbReference type="EMBL" id="CRG84300.1"/>
    </source>
</evidence>
<feature type="compositionally biased region" description="Polar residues" evidence="1">
    <location>
        <begin position="139"/>
        <end position="177"/>
    </location>
</feature>
<feature type="compositionally biased region" description="Polar residues" evidence="1">
    <location>
        <begin position="511"/>
        <end position="537"/>
    </location>
</feature>
<gene>
    <name evidence="2" type="ORF">PISL3812_01601</name>
</gene>
<dbReference type="EMBL" id="CVMT01000001">
    <property type="protein sequence ID" value="CRG84300.1"/>
    <property type="molecule type" value="Genomic_DNA"/>
</dbReference>